<dbReference type="PANTHER" id="PTHR30535:SF34">
    <property type="entry name" value="MOLYBDATE-BINDING PROTEIN MOLA"/>
    <property type="match status" value="1"/>
</dbReference>
<dbReference type="AlphaFoldDB" id="Q0A4S7"/>
<evidence type="ECO:0000259" key="3">
    <source>
        <dbReference type="PROSITE" id="PS50983"/>
    </source>
</evidence>
<organism evidence="4 5">
    <name type="scientific">Alkalilimnicola ehrlichii (strain ATCC BAA-1101 / DSM 17681 / MLHE-1)</name>
    <dbReference type="NCBI Taxonomy" id="187272"/>
    <lineage>
        <taxon>Bacteria</taxon>
        <taxon>Pseudomonadati</taxon>
        <taxon>Pseudomonadota</taxon>
        <taxon>Gammaproteobacteria</taxon>
        <taxon>Chromatiales</taxon>
        <taxon>Ectothiorhodospiraceae</taxon>
        <taxon>Alkalilimnicola</taxon>
    </lineage>
</organism>
<accession>Q0A4S7</accession>
<dbReference type="PANTHER" id="PTHR30535">
    <property type="entry name" value="VITAMIN B12-BINDING PROTEIN"/>
    <property type="match status" value="1"/>
</dbReference>
<gene>
    <name evidence="4" type="ordered locus">Mlg_2820</name>
</gene>
<feature type="chain" id="PRO_5004167850" evidence="2">
    <location>
        <begin position="32"/>
        <end position="311"/>
    </location>
</feature>
<dbReference type="Pfam" id="PF01497">
    <property type="entry name" value="Peripla_BP_2"/>
    <property type="match status" value="1"/>
</dbReference>
<evidence type="ECO:0000313" key="4">
    <source>
        <dbReference type="EMBL" id="ABI58160.1"/>
    </source>
</evidence>
<keyword evidence="1 2" id="KW-0732">Signal</keyword>
<name>Q0A4S7_ALKEH</name>
<evidence type="ECO:0000313" key="5">
    <source>
        <dbReference type="Proteomes" id="UP000001962"/>
    </source>
</evidence>
<dbReference type="eggNOG" id="COG0614">
    <property type="taxonomic scope" value="Bacteria"/>
</dbReference>
<dbReference type="NCBIfam" id="NF038402">
    <property type="entry name" value="TroA_like"/>
    <property type="match status" value="1"/>
</dbReference>
<dbReference type="RefSeq" id="WP_011630553.1">
    <property type="nucleotide sequence ID" value="NC_008340.1"/>
</dbReference>
<protein>
    <submittedName>
        <fullName evidence="4">Periplasmic binding protein</fullName>
    </submittedName>
</protein>
<dbReference type="HOGENOM" id="CLU_038034_2_5_6"/>
<evidence type="ECO:0000256" key="2">
    <source>
        <dbReference type="SAM" id="SignalP"/>
    </source>
</evidence>
<feature type="signal peptide" evidence="2">
    <location>
        <begin position="1"/>
        <end position="31"/>
    </location>
</feature>
<evidence type="ECO:0000256" key="1">
    <source>
        <dbReference type="ARBA" id="ARBA00022729"/>
    </source>
</evidence>
<dbReference type="Proteomes" id="UP000001962">
    <property type="component" value="Chromosome"/>
</dbReference>
<keyword evidence="5" id="KW-1185">Reference proteome</keyword>
<dbReference type="KEGG" id="aeh:Mlg_2820"/>
<dbReference type="EMBL" id="CP000453">
    <property type="protein sequence ID" value="ABI58160.1"/>
    <property type="molecule type" value="Genomic_DNA"/>
</dbReference>
<proteinExistence type="predicted"/>
<sequence>MPDTATPARRRRLPGLLAGLALLLWAATGAAQGPAAEPRCVRDDLEREICVQAAEPRIISLAPHITEQLFAVGAGALIVGTVNFSDYPPEAEAIPRVGGYNRIDVERVLAKAPDLVVAWRSGNPRAHVERLEALGLTVYVSEPRRFEDVARALERLGRLAGREQAGAEAADGFRDEVAALRRQYADRDRVSLYYQIWDQPLMTVNDEHLIGEAIALCGGWNVFGDSDRLTPKVDRESVLGADPEAILASGMGEEREDWVDEWRAWPASTAVQRDNLFFIPPSLLQRHTPRILEGTRLLCEALETARGRRPE</sequence>
<dbReference type="InterPro" id="IPR054828">
    <property type="entry name" value="Vit_B12_bind_prot"/>
</dbReference>
<dbReference type="InterPro" id="IPR050902">
    <property type="entry name" value="ABC_Transporter_SBP"/>
</dbReference>
<dbReference type="Gene3D" id="3.40.50.1980">
    <property type="entry name" value="Nitrogenase molybdenum iron protein domain"/>
    <property type="match status" value="2"/>
</dbReference>
<dbReference type="OrthoDB" id="6495095at2"/>
<reference evidence="5" key="1">
    <citation type="submission" date="2006-08" db="EMBL/GenBank/DDBJ databases">
        <title>Complete sequence of Alkalilimnicola ehrilichei MLHE-1.</title>
        <authorList>
            <person name="Copeland A."/>
            <person name="Lucas S."/>
            <person name="Lapidus A."/>
            <person name="Barry K."/>
            <person name="Detter J.C."/>
            <person name="Glavina del Rio T."/>
            <person name="Hammon N."/>
            <person name="Israni S."/>
            <person name="Dalin E."/>
            <person name="Tice H."/>
            <person name="Pitluck S."/>
            <person name="Sims D."/>
            <person name="Brettin T."/>
            <person name="Bruce D."/>
            <person name="Han C."/>
            <person name="Tapia R."/>
            <person name="Gilna P."/>
            <person name="Schmutz J."/>
            <person name="Larimer F."/>
            <person name="Land M."/>
            <person name="Hauser L."/>
            <person name="Kyrpides N."/>
            <person name="Mikhailova N."/>
            <person name="Oremland R.S."/>
            <person name="Hoeft S.E."/>
            <person name="Switzer-Blum J."/>
            <person name="Kulp T."/>
            <person name="King G."/>
            <person name="Tabita R."/>
            <person name="Witte B."/>
            <person name="Santini J.M."/>
            <person name="Basu P."/>
            <person name="Hollibaugh J.T."/>
            <person name="Xie G."/>
            <person name="Stolz J.F."/>
            <person name="Richardson P."/>
        </authorList>
    </citation>
    <scope>NUCLEOTIDE SEQUENCE [LARGE SCALE GENOMIC DNA]</scope>
    <source>
        <strain evidence="5">ATCC BAA-1101 / DSM 17681 / MLHE-1</strain>
    </source>
</reference>
<dbReference type="InterPro" id="IPR002491">
    <property type="entry name" value="ABC_transptr_periplasmic_BD"/>
</dbReference>
<dbReference type="PROSITE" id="PS50983">
    <property type="entry name" value="FE_B12_PBP"/>
    <property type="match status" value="1"/>
</dbReference>
<dbReference type="SUPFAM" id="SSF53807">
    <property type="entry name" value="Helical backbone' metal receptor"/>
    <property type="match status" value="1"/>
</dbReference>
<dbReference type="GO" id="GO:0071281">
    <property type="term" value="P:cellular response to iron ion"/>
    <property type="evidence" value="ECO:0007669"/>
    <property type="project" value="TreeGrafter"/>
</dbReference>
<dbReference type="CDD" id="cd01144">
    <property type="entry name" value="BtuF"/>
    <property type="match status" value="1"/>
</dbReference>
<feature type="domain" description="Fe/B12 periplasmic-binding" evidence="3">
    <location>
        <begin position="57"/>
        <end position="306"/>
    </location>
</feature>